<dbReference type="GeneTree" id="ENSGT00390000016927"/>
<protein>
    <recommendedName>
        <fullName evidence="2">Male-enhanced antigen 1</fullName>
    </recommendedName>
</protein>
<dbReference type="AlphaFoldDB" id="A0A3Q2XNP5"/>
<evidence type="ECO:0000256" key="5">
    <source>
        <dbReference type="ARBA" id="ARBA00022782"/>
    </source>
</evidence>
<keyword evidence="4" id="KW-0597">Phosphoprotein</keyword>
<evidence type="ECO:0000256" key="4">
    <source>
        <dbReference type="ARBA" id="ARBA00022553"/>
    </source>
</evidence>
<feature type="region of interest" description="Disordered" evidence="7">
    <location>
        <begin position="1"/>
        <end position="73"/>
    </location>
</feature>
<dbReference type="Proteomes" id="UP000264820">
    <property type="component" value="Unplaced"/>
</dbReference>
<dbReference type="STRING" id="109280.ENSHCOP00000001631"/>
<reference evidence="8" key="1">
    <citation type="submission" date="2025-08" db="UniProtKB">
        <authorList>
            <consortium name="Ensembl"/>
        </authorList>
    </citation>
    <scope>IDENTIFICATION</scope>
</reference>
<keyword evidence="6" id="KW-0744">Spermatogenesis</keyword>
<dbReference type="Ensembl" id="ENSHCOT00000011777.1">
    <property type="protein sequence ID" value="ENSHCOP00000001631.1"/>
    <property type="gene ID" value="ENSHCOG00000002628.1"/>
</dbReference>
<feature type="region of interest" description="Disordered" evidence="7">
    <location>
        <begin position="98"/>
        <end position="121"/>
    </location>
</feature>
<evidence type="ECO:0000256" key="6">
    <source>
        <dbReference type="ARBA" id="ARBA00022871"/>
    </source>
</evidence>
<reference evidence="8" key="2">
    <citation type="submission" date="2025-09" db="UniProtKB">
        <authorList>
            <consortium name="Ensembl"/>
        </authorList>
    </citation>
    <scope>IDENTIFICATION</scope>
</reference>
<dbReference type="GO" id="GO:0030154">
    <property type="term" value="P:cell differentiation"/>
    <property type="evidence" value="ECO:0007669"/>
    <property type="project" value="UniProtKB-KW"/>
</dbReference>
<evidence type="ECO:0000256" key="7">
    <source>
        <dbReference type="SAM" id="MobiDB-lite"/>
    </source>
</evidence>
<keyword evidence="3" id="KW-0217">Developmental protein</keyword>
<dbReference type="Pfam" id="PF06910">
    <property type="entry name" value="MEA1"/>
    <property type="match status" value="1"/>
</dbReference>
<evidence type="ECO:0000313" key="9">
    <source>
        <dbReference type="Proteomes" id="UP000264820"/>
    </source>
</evidence>
<dbReference type="InterPro" id="IPR009685">
    <property type="entry name" value="MEA1"/>
</dbReference>
<comment type="function">
    <text evidence="1">May play an important role in spermatogenesis and/or testis development.</text>
</comment>
<accession>A0A3Q2XNP5</accession>
<dbReference type="PANTHER" id="PTHR17005">
    <property type="entry name" value="MALE-ENHANCED ANTIGEN-1"/>
    <property type="match status" value="1"/>
</dbReference>
<name>A0A3Q2XNP5_HIPCM</name>
<dbReference type="OMA" id="SIPMDPD"/>
<evidence type="ECO:0000256" key="1">
    <source>
        <dbReference type="ARBA" id="ARBA00002540"/>
    </source>
</evidence>
<dbReference type="GO" id="GO:0007283">
    <property type="term" value="P:spermatogenesis"/>
    <property type="evidence" value="ECO:0007669"/>
    <property type="project" value="UniProtKB-KW"/>
</dbReference>
<feature type="compositionally biased region" description="Acidic residues" evidence="7">
    <location>
        <begin position="31"/>
        <end position="40"/>
    </location>
</feature>
<evidence type="ECO:0000313" key="8">
    <source>
        <dbReference type="Ensembl" id="ENSHCOP00000001631.1"/>
    </source>
</evidence>
<proteinExistence type="predicted"/>
<evidence type="ECO:0000256" key="3">
    <source>
        <dbReference type="ARBA" id="ARBA00022473"/>
    </source>
</evidence>
<organism evidence="8 9">
    <name type="scientific">Hippocampus comes</name>
    <name type="common">Tiger tail seahorse</name>
    <dbReference type="NCBI Taxonomy" id="109280"/>
    <lineage>
        <taxon>Eukaryota</taxon>
        <taxon>Metazoa</taxon>
        <taxon>Chordata</taxon>
        <taxon>Craniata</taxon>
        <taxon>Vertebrata</taxon>
        <taxon>Euteleostomi</taxon>
        <taxon>Actinopterygii</taxon>
        <taxon>Neopterygii</taxon>
        <taxon>Teleostei</taxon>
        <taxon>Neoteleostei</taxon>
        <taxon>Acanthomorphata</taxon>
        <taxon>Syngnathiaria</taxon>
        <taxon>Syngnathiformes</taxon>
        <taxon>Syngnathoidei</taxon>
        <taxon>Syngnathidae</taxon>
        <taxon>Hippocampus</taxon>
    </lineage>
</organism>
<sequence>MGPERVFPPCEDDDKSPHDGDAVAAAAWSGGEEDQEDEDGGAGYSYQPLSQDGDDAAGDGNLQRRMEVGAGRPGADFDLRVLASWRVFAAQVMGLHLPEAPSSDSDEDDPDGAAAERSRASIPMDAAHVELVKRTMAAVALPSPGVPAWAREISDDQWEDVVRRTLSDRRAAAGLRRAGLNGT</sequence>
<keyword evidence="5" id="KW-0221">Differentiation</keyword>
<evidence type="ECO:0000256" key="2">
    <source>
        <dbReference type="ARBA" id="ARBA00022245"/>
    </source>
</evidence>
<keyword evidence="9" id="KW-1185">Reference proteome</keyword>